<dbReference type="Pfam" id="PF16415">
    <property type="entry name" value="CNOT1_CAF1_bind"/>
    <property type="match status" value="1"/>
</dbReference>
<feature type="domain" description="CCR4-NOT transcription complex subunit 1-like NOT1 connector" evidence="11">
    <location>
        <begin position="1060"/>
        <end position="1239"/>
    </location>
</feature>
<evidence type="ECO:0000256" key="3">
    <source>
        <dbReference type="ARBA" id="ARBA00023015"/>
    </source>
</evidence>
<dbReference type="Pfam" id="PF16417">
    <property type="entry name" value="CNOT1_TTP_bind"/>
    <property type="match status" value="1"/>
</dbReference>
<keyword evidence="2" id="KW-0678">Repressor</keyword>
<dbReference type="Pfam" id="PF12842">
    <property type="entry name" value="DUF3819"/>
    <property type="match status" value="1"/>
</dbReference>
<dbReference type="InterPro" id="IPR032193">
    <property type="entry name" value="CNOT1_TTP_bind"/>
</dbReference>
<dbReference type="CDD" id="cd20710">
    <property type="entry name" value="NOT1_connector"/>
    <property type="match status" value="1"/>
</dbReference>
<feature type="domain" description="CCR4-NOT transcription complex subunit 1" evidence="7">
    <location>
        <begin position="833"/>
        <end position="977"/>
    </location>
</feature>
<evidence type="ECO:0000256" key="4">
    <source>
        <dbReference type="ARBA" id="ARBA00023163"/>
    </source>
</evidence>
<dbReference type="PANTHER" id="PTHR13162">
    <property type="entry name" value="CCR4-NOT TRANSCRIPTION COMPLEX"/>
    <property type="match status" value="1"/>
</dbReference>
<dbReference type="InterPro" id="IPR040398">
    <property type="entry name" value="Not1"/>
</dbReference>
<dbReference type="Gene3D" id="1.25.40.840">
    <property type="entry name" value="CCR4-NOT transcription complex subunit 1 TTP binding domain"/>
    <property type="match status" value="1"/>
</dbReference>
<feature type="domain" description="CCR4-NOT transcription complex subunit 1 TTP binding" evidence="9">
    <location>
        <begin position="415"/>
        <end position="599"/>
    </location>
</feature>
<dbReference type="Gene3D" id="1.25.40.180">
    <property type="match status" value="1"/>
</dbReference>
<dbReference type="GO" id="GO:0017148">
    <property type="term" value="P:negative regulation of translation"/>
    <property type="evidence" value="ECO:0007669"/>
    <property type="project" value="InterPro"/>
</dbReference>
<feature type="domain" description="CCR4-Not complex component Not1 C-terminal" evidence="6">
    <location>
        <begin position="1401"/>
        <end position="1749"/>
    </location>
</feature>
<dbReference type="InterPro" id="IPR024557">
    <property type="entry name" value="CNOT1_dom_4"/>
</dbReference>
<dbReference type="GO" id="GO:0030015">
    <property type="term" value="C:CCR4-NOT core complex"/>
    <property type="evidence" value="ECO:0007669"/>
    <property type="project" value="InterPro"/>
</dbReference>
<gene>
    <name evidence="12" type="ORF">HK103_007346</name>
</gene>
<organism evidence="12 13">
    <name type="scientific">Boothiomyces macroporosus</name>
    <dbReference type="NCBI Taxonomy" id="261099"/>
    <lineage>
        <taxon>Eukaryota</taxon>
        <taxon>Fungi</taxon>
        <taxon>Fungi incertae sedis</taxon>
        <taxon>Chytridiomycota</taxon>
        <taxon>Chytridiomycota incertae sedis</taxon>
        <taxon>Chytridiomycetes</taxon>
        <taxon>Rhizophydiales</taxon>
        <taxon>Terramycetaceae</taxon>
        <taxon>Boothiomyces</taxon>
    </lineage>
</organism>
<dbReference type="FunFam" id="1.25.40.800:FF:000001">
    <property type="entry name" value="CCR4-NOT transcription complex subunit 1"/>
    <property type="match status" value="1"/>
</dbReference>
<sequence length="1761" mass="199708">MVSLHLYLKDLGYGATYSSNVILAVLEQLGVYPSNAHTKINDKDVANVLMMMIQTSSGLPDNPTLHSLTSGILDEASEQLVSQMKTWNVELFFPLVFKMVYCFNQQNPKLDWSKVLRYLDNPETNLKPTDNLTVLIKASKAVLQDLNNFPTNIFLERWENRKAQLSFLVHAVKVAPELFTMNKHVARQVVSKETFPLNATTRFFFNSCTQSCWNSMDLCKLLVEYSDLNECAPLIDLGFEQAPEILLLAVISMKLPWGGFVQDLCRKLVIALIAGNSNAAIVLPKVWETFPIAIVEGMIAMYTSDSSTLSRILDVAQELKALSQILETKPYAFAIDLAALSSRREYLNLEKWLQDHIRDEGESFVRACLEFLNDKIAAAQHGRSDIPQTVLLSPDVVTTFLKVLHSNSSQMSPENQEFKEKIFSACAQLFPRGEPQESEVTIFPPDIEEETNAFYEKIYKGELSIPQVIELLQILKKSPNIRDQETFKCMIHNLFDEYKFFSRYPDRELIITSILFGVLIQNQIVTSVSLGIALRYVLEALRQPVGSKLFQFGISALAQFQGRLPEWSQYCSLLLQIEHLHQAHPEIIHFIKNVQRQAAPGIPNAGMDNGFQRPVQQDGIFTALQLYGIINENEVGQFEVPNESIRDNILFVVNNVTLSNIPAKVADLLEILKINHLRWFCNYIVVKRVSLEPNNQPIYLDFLDNLRIPQLYPIVLHETLSSIRGLLNSEKTVNSSQERSYLKNLGAWLGTISLSRNKPIKHNNLAFKPTEILRKRIQNASRRESEHEAYRQPGFDANLSRSVHEEDGIGMGYPNLASFITFNPNITLFNSQPTLKRIVHIAIDKSIQEVIRSPVVERSVTIAIVATREIVTKDFALEPNEEKMRKAAQYMVQSLAGSLASVSSREPLKISMISNLKTLLMANGYTEQTVPEQIIFIIVSDNLDLACSIMEKAAAEKSIPEIDETLGLAFVSRRKHREQRSGQQFFDPSAFTSTRFLSALPEALRPRPGGLSPNQMEMERPRSLLPRQEIRGEGPGNFGNQYESLPPEQILQKFTVIMTELDRHITENSNFTFDKLPNQHPIKVALSQISYLLSQSANADECCLLFGEKVVQMLFSNKSPLACEVYIFMLRKLIDGAKVLSRELKEWFLYGDDQRKYDIGITIALINAQILTCAEIDNRLGQMIDAGSVGSVAFGITLIKQILETTTVIGIADFLYTINAIKTVDSRGDRIDGIKNFLAEVSYNSALGRLKRSNAHDPSFKNLLGMVFEEWVQIYSHASSSMKSRVEFVEEFFTVNLMKNENNISLFLRNNIEFCVAVFNQQPAVPENSYLAIDALATFIITSVLKISDNNEKRSFLTRTLSIVYLEVVNYHEAAQPIFNQKPFFRLFNTLISQAKQFAVELGELYVPVLSHIGNTLYSLKPSMLPGFLFSWIQLISHRDLMGPLLSFESQKFWPYYQKIIIALLSFLGPALKTGQLTEASRSLYRATLRVLLVLLHDYPEFLSGYHFSFLNEVPSKCVQLKNLILSAFPRDMRLPDPFTPNLKVDLLPEINQNPQILSDYTQSLIDSNIKQELDTYLETRTPVSFLGRISSALLNNSPSLPKYNIPLINSLVFYVGVEAINQAQAKNIQGPPPVSNNVAMDIFQQLLVDLDADGRYLFLGAIANHLRYPNSQTYYFSCVLLYLFSEANQEIMKEQITRVLIERLIVSRPHPYGLLITFIELIKNPKYAFWDSKFIKSPPEIERLFQNVAKSMNHSMPTPQ</sequence>
<dbReference type="Proteomes" id="UP001210925">
    <property type="component" value="Unassembled WGS sequence"/>
</dbReference>
<keyword evidence="4" id="KW-0804">Transcription</keyword>
<comment type="caution">
    <text evidence="12">The sequence shown here is derived from an EMBL/GenBank/DDBJ whole genome shotgun (WGS) entry which is preliminary data.</text>
</comment>
<dbReference type="Gene3D" id="1.25.40.800">
    <property type="match status" value="1"/>
</dbReference>
<dbReference type="InterPro" id="IPR007196">
    <property type="entry name" value="CCR4-Not_Not1_C"/>
</dbReference>
<evidence type="ECO:0000256" key="1">
    <source>
        <dbReference type="ARBA" id="ARBA00004123"/>
    </source>
</evidence>
<dbReference type="GO" id="GO:0060090">
    <property type="term" value="F:molecular adaptor activity"/>
    <property type="evidence" value="ECO:0007669"/>
    <property type="project" value="TreeGrafter"/>
</dbReference>
<dbReference type="Pfam" id="PF25097">
    <property type="entry name" value="ARM_Cnot1"/>
    <property type="match status" value="1"/>
</dbReference>
<dbReference type="Pfam" id="PF16418">
    <property type="entry name" value="CNOT1_HEAT"/>
    <property type="match status" value="1"/>
</dbReference>
<dbReference type="InterPro" id="IPR032194">
    <property type="entry name" value="CNOT1_HEAT"/>
</dbReference>
<feature type="domain" description="CCR4-NOT transcription complex subunit 1 HEAT repeat" evidence="10">
    <location>
        <begin position="263"/>
        <end position="404"/>
    </location>
</feature>
<dbReference type="InterPro" id="IPR055454">
    <property type="entry name" value="CNOT1-like_NOT1_connector"/>
</dbReference>
<dbReference type="Gene3D" id="1.25.40.790">
    <property type="match status" value="1"/>
</dbReference>
<evidence type="ECO:0000259" key="11">
    <source>
        <dbReference type="Pfam" id="PF25097"/>
    </source>
</evidence>
<keyword evidence="5" id="KW-0539">Nucleus</keyword>
<dbReference type="InterPro" id="IPR032191">
    <property type="entry name" value="CNOT1_CAF1_bind"/>
</dbReference>
<evidence type="ECO:0000259" key="10">
    <source>
        <dbReference type="Pfam" id="PF16418"/>
    </source>
</evidence>
<evidence type="ECO:0000259" key="7">
    <source>
        <dbReference type="Pfam" id="PF12842"/>
    </source>
</evidence>
<dbReference type="PANTHER" id="PTHR13162:SF8">
    <property type="entry name" value="CCR4-NOT TRANSCRIPTION COMPLEX SUBUNIT 1"/>
    <property type="match status" value="1"/>
</dbReference>
<evidence type="ECO:0000256" key="2">
    <source>
        <dbReference type="ARBA" id="ARBA00022491"/>
    </source>
</evidence>
<dbReference type="EMBL" id="JADGKB010000009">
    <property type="protein sequence ID" value="KAJ3260783.1"/>
    <property type="molecule type" value="Genomic_DNA"/>
</dbReference>
<feature type="domain" description="CCR4-NOT transcription complex subunit 1 CAF1-binding" evidence="8">
    <location>
        <begin position="638"/>
        <end position="768"/>
    </location>
</feature>
<dbReference type="InterPro" id="IPR038535">
    <property type="entry name" value="CNOT1_TTP_bind_sf"/>
</dbReference>
<protein>
    <submittedName>
        <fullName evidence="12">Uncharacterized protein</fullName>
    </submittedName>
</protein>
<proteinExistence type="predicted"/>
<keyword evidence="3" id="KW-0805">Transcription regulation</keyword>
<evidence type="ECO:0000313" key="13">
    <source>
        <dbReference type="Proteomes" id="UP001210925"/>
    </source>
</evidence>
<name>A0AAD5YAB8_9FUNG</name>
<comment type="subcellular location">
    <subcellularLocation>
        <location evidence="1">Nucleus</location>
    </subcellularLocation>
</comment>
<evidence type="ECO:0000259" key="9">
    <source>
        <dbReference type="Pfam" id="PF16417"/>
    </source>
</evidence>
<evidence type="ECO:0000259" key="6">
    <source>
        <dbReference type="Pfam" id="PF04054"/>
    </source>
</evidence>
<dbReference type="GO" id="GO:0005634">
    <property type="term" value="C:nucleus"/>
    <property type="evidence" value="ECO:0007669"/>
    <property type="project" value="UniProtKB-SubCell"/>
</dbReference>
<accession>A0AAD5YAB8</accession>
<evidence type="ECO:0000259" key="8">
    <source>
        <dbReference type="Pfam" id="PF16415"/>
    </source>
</evidence>
<keyword evidence="13" id="KW-1185">Reference proteome</keyword>
<dbReference type="GO" id="GO:0000288">
    <property type="term" value="P:nuclear-transcribed mRNA catabolic process, deadenylation-dependent decay"/>
    <property type="evidence" value="ECO:0007669"/>
    <property type="project" value="TreeGrafter"/>
</dbReference>
<dbReference type="GO" id="GO:0000932">
    <property type="term" value="C:P-body"/>
    <property type="evidence" value="ECO:0007669"/>
    <property type="project" value="TreeGrafter"/>
</dbReference>
<evidence type="ECO:0000313" key="12">
    <source>
        <dbReference type="EMBL" id="KAJ3260783.1"/>
    </source>
</evidence>
<evidence type="ECO:0000256" key="5">
    <source>
        <dbReference type="ARBA" id="ARBA00023242"/>
    </source>
</evidence>
<dbReference type="Pfam" id="PF04054">
    <property type="entry name" value="Not1"/>
    <property type="match status" value="1"/>
</dbReference>
<reference evidence="12" key="1">
    <citation type="submission" date="2020-05" db="EMBL/GenBank/DDBJ databases">
        <title>Phylogenomic resolution of chytrid fungi.</title>
        <authorList>
            <person name="Stajich J.E."/>
            <person name="Amses K."/>
            <person name="Simmons R."/>
            <person name="Seto K."/>
            <person name="Myers J."/>
            <person name="Bonds A."/>
            <person name="Quandt C.A."/>
            <person name="Barry K."/>
            <person name="Liu P."/>
            <person name="Grigoriev I."/>
            <person name="Longcore J.E."/>
            <person name="James T.Y."/>
        </authorList>
    </citation>
    <scope>NUCLEOTIDE SEQUENCE</scope>
    <source>
        <strain evidence="12">PLAUS21</strain>
    </source>
</reference>